<dbReference type="Proteomes" id="UP000007947">
    <property type="component" value="Chromosome"/>
</dbReference>
<dbReference type="GO" id="GO:0032131">
    <property type="term" value="F:alkylated DNA binding"/>
    <property type="evidence" value="ECO:0007669"/>
    <property type="project" value="TreeGrafter"/>
</dbReference>
<dbReference type="eggNOG" id="COG0122">
    <property type="taxonomic scope" value="Bacteria"/>
</dbReference>
<dbReference type="GO" id="GO:0043916">
    <property type="term" value="F:DNA-7-methylguanine glycosylase activity"/>
    <property type="evidence" value="ECO:0007669"/>
    <property type="project" value="TreeGrafter"/>
</dbReference>
<evidence type="ECO:0008006" key="5">
    <source>
        <dbReference type="Google" id="ProtNLM"/>
    </source>
</evidence>
<proteinExistence type="predicted"/>
<protein>
    <recommendedName>
        <fullName evidence="5">DNA-3-methyladenine glycosylase II</fullName>
    </recommendedName>
</protein>
<dbReference type="GO" id="GO:0008725">
    <property type="term" value="F:DNA-3-methyladenine glycosylase activity"/>
    <property type="evidence" value="ECO:0007669"/>
    <property type="project" value="TreeGrafter"/>
</dbReference>
<dbReference type="SUPFAM" id="SSF48150">
    <property type="entry name" value="DNA-glycosylase"/>
    <property type="match status" value="1"/>
</dbReference>
<dbReference type="EMBL" id="AP012204">
    <property type="protein sequence ID" value="BAK33551.1"/>
    <property type="molecule type" value="Genomic_DNA"/>
</dbReference>
<dbReference type="AlphaFoldDB" id="F5XK55"/>
<name>F5XK55_MICPN</name>
<dbReference type="PANTHER" id="PTHR43003:SF13">
    <property type="entry name" value="DNA-3-METHYLADENINE GLYCOSYLASE 2"/>
    <property type="match status" value="1"/>
</dbReference>
<evidence type="ECO:0000313" key="4">
    <source>
        <dbReference type="Proteomes" id="UP000007947"/>
    </source>
</evidence>
<sequence length="316" mass="34566">MTTSTVSGDCQHRLMEMLTTVRVPLQGPYDLRELALMGFGHREEKSFDGVMRLGFCLDGHGESQVGVAVTQRGPALLIRIEDHAGTADDVEAVVRQTLRVVSADHDARPYAALCRADPFLAPVFETAPGFRPSNFYSPYEAAVWSIVSARRSRGQGIVLRRRLAETFGSVLTVAGQRVPVVPTPAQLLAVDQVPGLPADRIPRLHAIAAAAKRGALDVNRLTAMEPAEAMQELQQLPGIGPFYSSLIMVRACGLTDLLAAEPQVLEQLRTIYGRSLDAAELEQLAEAWRPWRTWVLVMLRALGGRLGVREVADARR</sequence>
<dbReference type="InterPro" id="IPR011257">
    <property type="entry name" value="DNA_glycosylase"/>
</dbReference>
<dbReference type="GO" id="GO:0006307">
    <property type="term" value="P:DNA alkylation repair"/>
    <property type="evidence" value="ECO:0007669"/>
    <property type="project" value="TreeGrafter"/>
</dbReference>
<reference evidence="3 4" key="1">
    <citation type="submission" date="2011-05" db="EMBL/GenBank/DDBJ databases">
        <title>Whole genome sequence of Microlunatus phosphovorus NM-1.</title>
        <authorList>
            <person name="Hosoyama A."/>
            <person name="Sasaki K."/>
            <person name="Harada T."/>
            <person name="Igarashi R."/>
            <person name="Kawakoshi A."/>
            <person name="Sasagawa M."/>
            <person name="Fukada J."/>
            <person name="Nakamura S."/>
            <person name="Katano Y."/>
            <person name="Hanada S."/>
            <person name="Kamagata Y."/>
            <person name="Nakamura N."/>
            <person name="Yamazaki S."/>
            <person name="Fujita N."/>
        </authorList>
    </citation>
    <scope>NUCLEOTIDE SEQUENCE [LARGE SCALE GENOMIC DNA]</scope>
    <source>
        <strain evidence="4">ATCC 700054 / DSM 10555 / JCM 9379 / NBRC 101784 / NCIMB 13414 / VKM Ac-1990 / NM-1</strain>
    </source>
</reference>
<dbReference type="HOGENOM" id="CLU_000445_72_3_11"/>
<evidence type="ECO:0000313" key="3">
    <source>
        <dbReference type="EMBL" id="BAK33551.1"/>
    </source>
</evidence>
<evidence type="ECO:0000256" key="2">
    <source>
        <dbReference type="ARBA" id="ARBA00023204"/>
    </source>
</evidence>
<keyword evidence="4" id="KW-1185">Reference proteome</keyword>
<dbReference type="KEGG" id="mph:MLP_05370"/>
<gene>
    <name evidence="3" type="ordered locus">MLP_05370</name>
</gene>
<dbReference type="GO" id="GO:0032993">
    <property type="term" value="C:protein-DNA complex"/>
    <property type="evidence" value="ECO:0007669"/>
    <property type="project" value="TreeGrafter"/>
</dbReference>
<dbReference type="GO" id="GO:0006285">
    <property type="term" value="P:base-excision repair, AP site formation"/>
    <property type="evidence" value="ECO:0007669"/>
    <property type="project" value="TreeGrafter"/>
</dbReference>
<dbReference type="PANTHER" id="PTHR43003">
    <property type="entry name" value="DNA-3-METHYLADENINE GLYCOSYLASE"/>
    <property type="match status" value="1"/>
</dbReference>
<keyword evidence="1" id="KW-0227">DNA damage</keyword>
<dbReference type="Gene3D" id="1.10.340.30">
    <property type="entry name" value="Hypothetical protein, domain 2"/>
    <property type="match status" value="1"/>
</dbReference>
<accession>F5XK55</accession>
<evidence type="ECO:0000256" key="1">
    <source>
        <dbReference type="ARBA" id="ARBA00022763"/>
    </source>
</evidence>
<keyword evidence="2" id="KW-0234">DNA repair</keyword>
<dbReference type="STRING" id="1032480.MLP_05370"/>
<dbReference type="InterPro" id="IPR051912">
    <property type="entry name" value="Alkylbase_DNA_Glycosylase/TA"/>
</dbReference>
<organism evidence="3 4">
    <name type="scientific">Microlunatus phosphovorus (strain ATCC 700054 / DSM 10555 / JCM 9379 / NBRC 101784 / NCIMB 13414 / VKM Ac-1990 / NM-1)</name>
    <dbReference type="NCBI Taxonomy" id="1032480"/>
    <lineage>
        <taxon>Bacteria</taxon>
        <taxon>Bacillati</taxon>
        <taxon>Actinomycetota</taxon>
        <taxon>Actinomycetes</taxon>
        <taxon>Propionibacteriales</taxon>
        <taxon>Propionibacteriaceae</taxon>
        <taxon>Microlunatus</taxon>
    </lineage>
</organism>
<dbReference type="GO" id="GO:0005737">
    <property type="term" value="C:cytoplasm"/>
    <property type="evidence" value="ECO:0007669"/>
    <property type="project" value="TreeGrafter"/>
</dbReference>